<keyword evidence="2" id="KW-0813">Transport</keyword>
<comment type="subcellular location">
    <subcellularLocation>
        <location evidence="2">Mitochondrion inner membrane</location>
        <topology evidence="2">Peripheral membrane protein</topology>
        <orientation evidence="2">Matrix side</orientation>
    </subcellularLocation>
</comment>
<evidence type="ECO:0000256" key="1">
    <source>
        <dbReference type="ARBA" id="ARBA00007355"/>
    </source>
</evidence>
<comment type="similarity">
    <text evidence="1 2">Belongs to the complex I NDUFA12 subunit family.</text>
</comment>
<organism evidence="3 4">
    <name type="scientific">Pocillopora damicornis</name>
    <name type="common">Cauliflower coral</name>
    <name type="synonym">Millepora damicornis</name>
    <dbReference type="NCBI Taxonomy" id="46731"/>
    <lineage>
        <taxon>Eukaryota</taxon>
        <taxon>Metazoa</taxon>
        <taxon>Cnidaria</taxon>
        <taxon>Anthozoa</taxon>
        <taxon>Hexacorallia</taxon>
        <taxon>Scleractinia</taxon>
        <taxon>Astrocoeniina</taxon>
        <taxon>Pocilloporidae</taxon>
        <taxon>Pocillopora</taxon>
    </lineage>
</organism>
<dbReference type="PANTHER" id="PTHR12910">
    <property type="entry name" value="NADH-UBIQUINONE OXIDOREDUCTASE SUBUNIT B17.2"/>
    <property type="match status" value="1"/>
</dbReference>
<comment type="subunit">
    <text evidence="2">Complex I is composed of 45 different subunits.</text>
</comment>
<reference evidence="3 4" key="1">
    <citation type="journal article" date="2018" name="Sci. Rep.">
        <title>Comparative analysis of the Pocillopora damicornis genome highlights role of immune system in coral evolution.</title>
        <authorList>
            <person name="Cunning R."/>
            <person name="Bay R.A."/>
            <person name="Gillette P."/>
            <person name="Baker A.C."/>
            <person name="Traylor-Knowles N."/>
        </authorList>
    </citation>
    <scope>NUCLEOTIDE SEQUENCE [LARGE SCALE GENOMIC DNA]</scope>
    <source>
        <strain evidence="3">RSMAS</strain>
        <tissue evidence="3">Whole animal</tissue>
    </source>
</reference>
<comment type="caution">
    <text evidence="3">The sequence shown here is derived from an EMBL/GenBank/DDBJ whole genome shotgun (WGS) entry which is preliminary data.</text>
</comment>
<keyword evidence="2" id="KW-0496">Mitochondrion</keyword>
<name>A0A3M6V3K1_POCDA</name>
<dbReference type="OMA" id="WHGWIHH"/>
<evidence type="ECO:0000256" key="2">
    <source>
        <dbReference type="RuleBase" id="RU363103"/>
    </source>
</evidence>
<dbReference type="InterPro" id="IPR007763">
    <property type="entry name" value="NDUFA12"/>
</dbReference>
<keyword evidence="2" id="KW-0679">Respiratory chain</keyword>
<dbReference type="PANTHER" id="PTHR12910:SF2">
    <property type="entry name" value="NADH DEHYDROGENASE [UBIQUINONE] 1 ALPHA SUBCOMPLEX SUBUNIT 12"/>
    <property type="match status" value="1"/>
</dbReference>
<comment type="function">
    <text evidence="2">Accessory subunit of the mitochondrial membrane respiratory chain NADH dehydrogenase (Complex I), that is believed not to be involved in catalysis. Complex I functions in the transfer of electrons from NADH to the respiratory chain. The immediate electron acceptor for the enzyme is believed to be ubiquinone.</text>
</comment>
<dbReference type="OrthoDB" id="274641at2759"/>
<keyword evidence="2" id="KW-0472">Membrane</keyword>
<dbReference type="EMBL" id="RCHS01000141">
    <property type="protein sequence ID" value="RMX60533.1"/>
    <property type="molecule type" value="Genomic_DNA"/>
</dbReference>
<protein>
    <recommendedName>
        <fullName evidence="2">NADH dehydrogenase [ubiquinone] 1 alpha subcomplex subunit 12</fullName>
    </recommendedName>
</protein>
<sequence>MSYFLNAIRAELNAVKVAGGWKASFYRILRETNLRTGTLIGTDKYGNKYFENNTYFMGRNRFVVYPYVDRYTFDASQIPAEWHRWMHYMTDDPPTKVPPAERKFIQAHETNKTGTKLEYVPYSTTRPKIEEWQPPRNN</sequence>
<evidence type="ECO:0000313" key="3">
    <source>
        <dbReference type="EMBL" id="RMX60533.1"/>
    </source>
</evidence>
<dbReference type="STRING" id="46731.A0A3M6V3K1"/>
<keyword evidence="2" id="KW-0249">Electron transport</keyword>
<proteinExistence type="inferred from homology"/>
<gene>
    <name evidence="3" type="ORF">pdam_00001376</name>
</gene>
<dbReference type="Pfam" id="PF05071">
    <property type="entry name" value="NDUFA12"/>
    <property type="match status" value="1"/>
</dbReference>
<dbReference type="GO" id="GO:0005743">
    <property type="term" value="C:mitochondrial inner membrane"/>
    <property type="evidence" value="ECO:0007669"/>
    <property type="project" value="UniProtKB-SubCell"/>
</dbReference>
<keyword evidence="4" id="KW-1185">Reference proteome</keyword>
<keyword evidence="2" id="KW-0999">Mitochondrion inner membrane</keyword>
<evidence type="ECO:0000313" key="4">
    <source>
        <dbReference type="Proteomes" id="UP000275408"/>
    </source>
</evidence>
<accession>A0A3M6V3K1</accession>
<dbReference type="GO" id="GO:0006979">
    <property type="term" value="P:response to oxidative stress"/>
    <property type="evidence" value="ECO:0007669"/>
    <property type="project" value="TreeGrafter"/>
</dbReference>
<dbReference type="AlphaFoldDB" id="A0A3M6V3K1"/>
<dbReference type="GO" id="GO:0045271">
    <property type="term" value="C:respiratory chain complex I"/>
    <property type="evidence" value="ECO:0007669"/>
    <property type="project" value="InterPro"/>
</dbReference>
<dbReference type="Proteomes" id="UP000275408">
    <property type="component" value="Unassembled WGS sequence"/>
</dbReference>